<reference evidence="4 5" key="1">
    <citation type="journal article" date="2015" name="Genome Announc.">
        <title>Expanding the biotechnology potential of lactobacilli through comparative genomics of 213 strains and associated genera.</title>
        <authorList>
            <person name="Sun Z."/>
            <person name="Harris H.M."/>
            <person name="McCann A."/>
            <person name="Guo C."/>
            <person name="Argimon S."/>
            <person name="Zhang W."/>
            <person name="Yang X."/>
            <person name="Jeffery I.B."/>
            <person name="Cooney J.C."/>
            <person name="Kagawa T.F."/>
            <person name="Liu W."/>
            <person name="Song Y."/>
            <person name="Salvetti E."/>
            <person name="Wrobel A."/>
            <person name="Rasinkangas P."/>
            <person name="Parkhill J."/>
            <person name="Rea M.C."/>
            <person name="O'Sullivan O."/>
            <person name="Ritari J."/>
            <person name="Douillard F.P."/>
            <person name="Paul Ross R."/>
            <person name="Yang R."/>
            <person name="Briner A.E."/>
            <person name="Felis G.E."/>
            <person name="de Vos W.M."/>
            <person name="Barrangou R."/>
            <person name="Klaenhammer T.R."/>
            <person name="Caufield P.W."/>
            <person name="Cui Y."/>
            <person name="Zhang H."/>
            <person name="O'Toole P.W."/>
        </authorList>
    </citation>
    <scope>NUCLEOTIDE SEQUENCE [LARGE SCALE GENOMIC DNA]</scope>
    <source>
        <strain evidence="4 5">DSM 20515</strain>
    </source>
</reference>
<dbReference type="SUPFAM" id="SSF46689">
    <property type="entry name" value="Homeodomain-like"/>
    <property type="match status" value="1"/>
</dbReference>
<feature type="DNA-binding region" description="H-T-H motif" evidence="2">
    <location>
        <begin position="29"/>
        <end position="48"/>
    </location>
</feature>
<keyword evidence="1 2" id="KW-0238">DNA-binding</keyword>
<gene>
    <name evidence="4" type="ORF">FC82_GL000183</name>
</gene>
<feature type="domain" description="HTH tetR-type" evidence="3">
    <location>
        <begin position="6"/>
        <end position="66"/>
    </location>
</feature>
<dbReference type="RefSeq" id="WP_056997224.1">
    <property type="nucleotide sequence ID" value="NZ_AYYR01000082.1"/>
</dbReference>
<evidence type="ECO:0000259" key="3">
    <source>
        <dbReference type="PROSITE" id="PS50977"/>
    </source>
</evidence>
<evidence type="ECO:0000256" key="1">
    <source>
        <dbReference type="ARBA" id="ARBA00023125"/>
    </source>
</evidence>
<evidence type="ECO:0000313" key="4">
    <source>
        <dbReference type="EMBL" id="KRM74423.1"/>
    </source>
</evidence>
<organism evidence="4 5">
    <name type="scientific">Secundilactobacillus collinoides DSM 20515 = JCM 1123</name>
    <dbReference type="NCBI Taxonomy" id="1423733"/>
    <lineage>
        <taxon>Bacteria</taxon>
        <taxon>Bacillati</taxon>
        <taxon>Bacillota</taxon>
        <taxon>Bacilli</taxon>
        <taxon>Lactobacillales</taxon>
        <taxon>Lactobacillaceae</taxon>
        <taxon>Secundilactobacillus</taxon>
    </lineage>
</organism>
<dbReference type="Proteomes" id="UP000051845">
    <property type="component" value="Unassembled WGS sequence"/>
</dbReference>
<dbReference type="Pfam" id="PF00440">
    <property type="entry name" value="TetR_N"/>
    <property type="match status" value="1"/>
</dbReference>
<evidence type="ECO:0000313" key="5">
    <source>
        <dbReference type="Proteomes" id="UP000051845"/>
    </source>
</evidence>
<protein>
    <recommendedName>
        <fullName evidence="3">HTH tetR-type domain-containing protein</fullName>
    </recommendedName>
</protein>
<dbReference type="PANTHER" id="PTHR43479:SF11">
    <property type="entry name" value="ACREF_ENVCD OPERON REPRESSOR-RELATED"/>
    <property type="match status" value="1"/>
</dbReference>
<dbReference type="Gene3D" id="1.10.357.10">
    <property type="entry name" value="Tetracycline Repressor, domain 2"/>
    <property type="match status" value="1"/>
</dbReference>
<dbReference type="InterPro" id="IPR009057">
    <property type="entry name" value="Homeodomain-like_sf"/>
</dbReference>
<proteinExistence type="predicted"/>
<comment type="caution">
    <text evidence="4">The sequence shown here is derived from an EMBL/GenBank/DDBJ whole genome shotgun (WGS) entry which is preliminary data.</text>
</comment>
<sequence length="181" mass="20792">MTIQREKTKRAIEVAFLSLLCDTPIEKITVREIANKAQISRNTFYTHFTSVYDLKDRVMDGIKSSIAMRMEHDSDVTQLGLKTSLTAMITYLYENQELLRLFFQTQEGNFQLLSVIQSGITLWRLRAHISQSDTAANVQIIMSVHGMAGILYHWLYGQIRLDQDQLLTALLSAVRFHPDQP</sequence>
<accession>A0A0R2B5I5</accession>
<dbReference type="EMBL" id="AYYR01000082">
    <property type="protein sequence ID" value="KRM74423.1"/>
    <property type="molecule type" value="Genomic_DNA"/>
</dbReference>
<dbReference type="PROSITE" id="PS50977">
    <property type="entry name" value="HTH_TETR_2"/>
    <property type="match status" value="1"/>
</dbReference>
<name>A0A0R2B5I5_SECCO</name>
<dbReference type="PANTHER" id="PTHR43479">
    <property type="entry name" value="ACREF/ENVCD OPERON REPRESSOR-RELATED"/>
    <property type="match status" value="1"/>
</dbReference>
<dbReference type="PATRIC" id="fig|1423733.4.peg.202"/>
<dbReference type="InterPro" id="IPR001647">
    <property type="entry name" value="HTH_TetR"/>
</dbReference>
<evidence type="ECO:0000256" key="2">
    <source>
        <dbReference type="PROSITE-ProRule" id="PRU00335"/>
    </source>
</evidence>
<dbReference type="InterPro" id="IPR050624">
    <property type="entry name" value="HTH-type_Tx_Regulator"/>
</dbReference>
<dbReference type="AlphaFoldDB" id="A0A0R2B5I5"/>
<dbReference type="GO" id="GO:0003677">
    <property type="term" value="F:DNA binding"/>
    <property type="evidence" value="ECO:0007669"/>
    <property type="project" value="UniProtKB-UniRule"/>
</dbReference>